<evidence type="ECO:0000313" key="2">
    <source>
        <dbReference type="EMBL" id="RQG94898.1"/>
    </source>
</evidence>
<dbReference type="Proteomes" id="UP000282323">
    <property type="component" value="Unassembled WGS sequence"/>
</dbReference>
<proteinExistence type="predicted"/>
<evidence type="ECO:0000256" key="1">
    <source>
        <dbReference type="SAM" id="MobiDB-lite"/>
    </source>
</evidence>
<comment type="caution">
    <text evidence="2">The sequence shown here is derived from an EMBL/GenBank/DDBJ whole genome shotgun (WGS) entry which is preliminary data.</text>
</comment>
<feature type="compositionally biased region" description="Basic and acidic residues" evidence="1">
    <location>
        <begin position="45"/>
        <end position="63"/>
    </location>
</feature>
<feature type="region of interest" description="Disordered" evidence="1">
    <location>
        <begin position="1"/>
        <end position="63"/>
    </location>
</feature>
<feature type="compositionally biased region" description="Basic and acidic residues" evidence="1">
    <location>
        <begin position="19"/>
        <end position="31"/>
    </location>
</feature>
<evidence type="ECO:0000313" key="3">
    <source>
        <dbReference type="Proteomes" id="UP000282323"/>
    </source>
</evidence>
<organism evidence="2 3">
    <name type="scientific">Natrarchaeobius chitinivorans</name>
    <dbReference type="NCBI Taxonomy" id="1679083"/>
    <lineage>
        <taxon>Archaea</taxon>
        <taxon>Methanobacteriati</taxon>
        <taxon>Methanobacteriota</taxon>
        <taxon>Stenosarchaea group</taxon>
        <taxon>Halobacteria</taxon>
        <taxon>Halobacteriales</taxon>
        <taxon>Natrialbaceae</taxon>
        <taxon>Natrarchaeobius</taxon>
    </lineage>
</organism>
<protein>
    <submittedName>
        <fullName evidence="2">Uncharacterized protein</fullName>
    </submittedName>
</protein>
<name>A0A3N6LWA9_NATCH</name>
<sequence length="63" mass="7060">MATEGTYRDDPNGRFVGSRTDDLWRPERAIPDDLADSQSPICSVRDPRELPVRRDGGGCTPRE</sequence>
<dbReference type="AlphaFoldDB" id="A0A3N6LWA9"/>
<accession>A0A3N6LWA9</accession>
<reference evidence="2 3" key="1">
    <citation type="submission" date="2018-10" db="EMBL/GenBank/DDBJ databases">
        <title>Natrarchaeobius chitinivorans gen. nov., sp. nov., and Natrarchaeobius haloalkaliphilus sp. nov., alkaliphilic, chitin-utilizing haloarchaea from hypersaline alkaline lakes.</title>
        <authorList>
            <person name="Sorokin D.Y."/>
            <person name="Elcheninov A.G."/>
            <person name="Kostrikina N.A."/>
            <person name="Bale N.J."/>
            <person name="Sinninghe Damste J.S."/>
            <person name="Khijniak T.V."/>
            <person name="Kublanov I.V."/>
            <person name="Toshchakov S.V."/>
        </authorList>
    </citation>
    <scope>NUCLEOTIDE SEQUENCE [LARGE SCALE GENOMIC DNA]</scope>
    <source>
        <strain evidence="2 3">AArcht4T</strain>
    </source>
</reference>
<dbReference type="EMBL" id="REGA01000007">
    <property type="protein sequence ID" value="RQG94898.1"/>
    <property type="molecule type" value="Genomic_DNA"/>
</dbReference>
<feature type="compositionally biased region" description="Basic and acidic residues" evidence="1">
    <location>
        <begin position="1"/>
        <end position="12"/>
    </location>
</feature>
<keyword evidence="3" id="KW-1185">Reference proteome</keyword>
<gene>
    <name evidence="2" type="ORF">EA473_10390</name>
</gene>